<accession>A0A080ZGL2</accession>
<sequence>MFAKPTALANMSIPTLERQKLAQQSELEIKTTTT</sequence>
<reference evidence="1 2" key="1">
    <citation type="submission" date="2013-11" db="EMBL/GenBank/DDBJ databases">
        <title>The Genome Sequence of Phytophthora parasitica P1976.</title>
        <authorList>
            <consortium name="The Broad Institute Genomics Platform"/>
            <person name="Russ C."/>
            <person name="Tyler B."/>
            <person name="Panabieres F."/>
            <person name="Shan W."/>
            <person name="Tripathy S."/>
            <person name="Grunwald N."/>
            <person name="Machado M."/>
            <person name="Johnson C.S."/>
            <person name="Walker B."/>
            <person name="Young S."/>
            <person name="Zeng Q."/>
            <person name="Gargeya S."/>
            <person name="Fitzgerald M."/>
            <person name="Haas B."/>
            <person name="Abouelleil A."/>
            <person name="Allen A.W."/>
            <person name="Alvarado L."/>
            <person name="Arachchi H.M."/>
            <person name="Berlin A.M."/>
            <person name="Chapman S.B."/>
            <person name="Gainer-Dewar J."/>
            <person name="Goldberg J."/>
            <person name="Griggs A."/>
            <person name="Gujja S."/>
            <person name="Hansen M."/>
            <person name="Howarth C."/>
            <person name="Imamovic A."/>
            <person name="Ireland A."/>
            <person name="Larimer J."/>
            <person name="McCowan C."/>
            <person name="Murphy C."/>
            <person name="Pearson M."/>
            <person name="Poon T.W."/>
            <person name="Priest M."/>
            <person name="Roberts A."/>
            <person name="Saif S."/>
            <person name="Shea T."/>
            <person name="Sisk P."/>
            <person name="Sykes S."/>
            <person name="Wortman J."/>
            <person name="Nusbaum C."/>
            <person name="Birren B."/>
        </authorList>
    </citation>
    <scope>NUCLEOTIDE SEQUENCE [LARGE SCALE GENOMIC DNA]</scope>
    <source>
        <strain evidence="1 2">P1976</strain>
    </source>
</reference>
<protein>
    <submittedName>
        <fullName evidence="1">Uncharacterized protein</fullName>
    </submittedName>
</protein>
<dbReference type="Proteomes" id="UP000028582">
    <property type="component" value="Unassembled WGS sequence"/>
</dbReference>
<name>A0A080ZGL2_PHYNI</name>
<proteinExistence type="predicted"/>
<evidence type="ECO:0000313" key="1">
    <source>
        <dbReference type="EMBL" id="ETO65773.1"/>
    </source>
</evidence>
<comment type="caution">
    <text evidence="1">The sequence shown here is derived from an EMBL/GenBank/DDBJ whole genome shotgun (WGS) entry which is preliminary data.</text>
</comment>
<dbReference type="EMBL" id="ANJA01003158">
    <property type="protein sequence ID" value="ETO65773.1"/>
    <property type="molecule type" value="Genomic_DNA"/>
</dbReference>
<gene>
    <name evidence="1" type="ORF">F444_16959</name>
</gene>
<dbReference type="AlphaFoldDB" id="A0A080ZGL2"/>
<organism evidence="1 2">
    <name type="scientific">Phytophthora nicotianae P1976</name>
    <dbReference type="NCBI Taxonomy" id="1317066"/>
    <lineage>
        <taxon>Eukaryota</taxon>
        <taxon>Sar</taxon>
        <taxon>Stramenopiles</taxon>
        <taxon>Oomycota</taxon>
        <taxon>Peronosporomycetes</taxon>
        <taxon>Peronosporales</taxon>
        <taxon>Peronosporaceae</taxon>
        <taxon>Phytophthora</taxon>
    </lineage>
</organism>
<evidence type="ECO:0000313" key="2">
    <source>
        <dbReference type="Proteomes" id="UP000028582"/>
    </source>
</evidence>